<evidence type="ECO:0000256" key="3">
    <source>
        <dbReference type="ARBA" id="ARBA00022527"/>
    </source>
</evidence>
<dbReference type="GO" id="GO:1902065">
    <property type="term" value="P:response to L-glutamate"/>
    <property type="evidence" value="ECO:0007669"/>
    <property type="project" value="UniProtKB-ARBA"/>
</dbReference>
<dbReference type="EMBL" id="QZWG01000008">
    <property type="protein sequence ID" value="RZB95798.1"/>
    <property type="molecule type" value="Genomic_DNA"/>
</dbReference>
<dbReference type="GO" id="GO:0005524">
    <property type="term" value="F:ATP binding"/>
    <property type="evidence" value="ECO:0007669"/>
    <property type="project" value="UniProtKB-UniRule"/>
</dbReference>
<name>A0A445JBH3_GLYSO</name>
<gene>
    <name evidence="14" type="ORF">D0Y65_019911</name>
</gene>
<feature type="domain" description="Protein kinase" evidence="13">
    <location>
        <begin position="209"/>
        <end position="463"/>
    </location>
</feature>
<feature type="region of interest" description="Disordered" evidence="12">
    <location>
        <begin position="158"/>
        <end position="183"/>
    </location>
</feature>
<feature type="binding site" evidence="10">
    <location>
        <position position="237"/>
    </location>
    <ligand>
        <name>ATP</name>
        <dbReference type="ChEBI" id="CHEBI:30616"/>
    </ligand>
</feature>
<evidence type="ECO:0000259" key="13">
    <source>
        <dbReference type="PROSITE" id="PS50011"/>
    </source>
</evidence>
<dbReference type="Pfam" id="PF00069">
    <property type="entry name" value="Pkinase"/>
    <property type="match status" value="1"/>
</dbReference>
<feature type="compositionally biased region" description="Basic residues" evidence="12">
    <location>
        <begin position="1"/>
        <end position="16"/>
    </location>
</feature>
<dbReference type="InterPro" id="IPR001245">
    <property type="entry name" value="Ser-Thr/Tyr_kinase_cat_dom"/>
</dbReference>
<dbReference type="AlphaFoldDB" id="A0A445JBH3"/>
<feature type="compositionally biased region" description="Low complexity" evidence="12">
    <location>
        <begin position="119"/>
        <end position="132"/>
    </location>
</feature>
<dbReference type="InterPro" id="IPR000719">
    <property type="entry name" value="Prot_kinase_dom"/>
</dbReference>
<evidence type="ECO:0000256" key="7">
    <source>
        <dbReference type="ARBA" id="ARBA00022840"/>
    </source>
</evidence>
<evidence type="ECO:0000256" key="8">
    <source>
        <dbReference type="ARBA" id="ARBA00047559"/>
    </source>
</evidence>
<keyword evidence="4" id="KW-0808">Transferase</keyword>
<dbReference type="PANTHER" id="PTHR48016">
    <property type="entry name" value="MAP KINASE KINASE KINASE SSK2-RELATED-RELATED"/>
    <property type="match status" value="1"/>
</dbReference>
<dbReference type="GO" id="GO:0005737">
    <property type="term" value="C:cytoplasm"/>
    <property type="evidence" value="ECO:0007669"/>
    <property type="project" value="TreeGrafter"/>
</dbReference>
<evidence type="ECO:0000313" key="15">
    <source>
        <dbReference type="Proteomes" id="UP000289340"/>
    </source>
</evidence>
<feature type="region of interest" description="Disordered" evidence="12">
    <location>
        <begin position="95"/>
        <end position="135"/>
    </location>
</feature>
<evidence type="ECO:0000313" key="14">
    <source>
        <dbReference type="EMBL" id="RZB95798.1"/>
    </source>
</evidence>
<proteinExistence type="inferred from homology"/>
<dbReference type="InterPro" id="IPR011009">
    <property type="entry name" value="Kinase-like_dom_sf"/>
</dbReference>
<sequence>MDWRRWTKNKKNHHHPPPQLQPRLERLNAKKGINYQSPPSPPSPSSSSSHLDRQTSFRLFGFDGEFDRIFQTLGLSGPEDFSIPTADWEAHKARLSGPTTIPPPHTLPPTSQIQDDDVSVPAAVSSSSPWSSGEHYVGRGSVGRLNLRHGERSVLFTDSDSFTTSHDDDSDVGGERERAGLASNSAAADELVIPFNSSNEWFRQTFASWQKGDVLGNGSFGTVYEGFNDDGFFFAVKEVSLLDEGGQGKQSFFQLQQEISLLSKFEHKNIVRYYGSNKDKSKLYIFLELMSKGSLASLYQKYRLNDSQVSAYTRQILCGLKYLHDHNVVHRDIKCANILVNVRGQVKLADFGLAKATKFNDIKSSKGSPYWMAPEVVNLKNQGGYGLAADIWSLGCTVLEMLTRQPPYSDLEGMQALFRIGRGEPPPIPEYLSKDARDFILECLQVNPNDRPTAAQLFYHSFLRRTVLSP</sequence>
<evidence type="ECO:0000256" key="1">
    <source>
        <dbReference type="ARBA" id="ARBA00006529"/>
    </source>
</evidence>
<comment type="similarity">
    <text evidence="1">Belongs to the protein kinase superfamily. STE Ser/Thr protein kinase family. MAP kinase kinase kinase subfamily.</text>
</comment>
<dbReference type="PROSITE" id="PS50011">
    <property type="entry name" value="PROTEIN_KINASE_DOM"/>
    <property type="match status" value="1"/>
</dbReference>
<dbReference type="SUPFAM" id="SSF56112">
    <property type="entry name" value="Protein kinase-like (PK-like)"/>
    <property type="match status" value="1"/>
</dbReference>
<keyword evidence="5 10" id="KW-0547">Nucleotide-binding</keyword>
<accession>A0A445JBH3</accession>
<dbReference type="FunFam" id="1.10.510.10:FF:000359">
    <property type="entry name" value="Mitogen-activated protein kinase 1, putative, expressed"/>
    <property type="match status" value="1"/>
</dbReference>
<keyword evidence="3 11" id="KW-0723">Serine/threonine-protein kinase</keyword>
<dbReference type="PROSITE" id="PS00108">
    <property type="entry name" value="PROTEIN_KINASE_ST"/>
    <property type="match status" value="1"/>
</dbReference>
<dbReference type="InterPro" id="IPR017441">
    <property type="entry name" value="Protein_kinase_ATP_BS"/>
</dbReference>
<dbReference type="PANTHER" id="PTHR48016:SF46">
    <property type="entry name" value="MAP KINASE KINASE KINASE-LIKE PROTEIN"/>
    <property type="match status" value="1"/>
</dbReference>
<organism evidence="14 15">
    <name type="scientific">Glycine soja</name>
    <name type="common">Wild soybean</name>
    <dbReference type="NCBI Taxonomy" id="3848"/>
    <lineage>
        <taxon>Eukaryota</taxon>
        <taxon>Viridiplantae</taxon>
        <taxon>Streptophyta</taxon>
        <taxon>Embryophyta</taxon>
        <taxon>Tracheophyta</taxon>
        <taxon>Spermatophyta</taxon>
        <taxon>Magnoliopsida</taxon>
        <taxon>eudicotyledons</taxon>
        <taxon>Gunneridae</taxon>
        <taxon>Pentapetalae</taxon>
        <taxon>rosids</taxon>
        <taxon>fabids</taxon>
        <taxon>Fabales</taxon>
        <taxon>Fabaceae</taxon>
        <taxon>Papilionoideae</taxon>
        <taxon>50 kb inversion clade</taxon>
        <taxon>NPAAA clade</taxon>
        <taxon>indigoferoid/millettioid clade</taxon>
        <taxon>Phaseoleae</taxon>
        <taxon>Glycine</taxon>
        <taxon>Glycine subgen. Soja</taxon>
    </lineage>
</organism>
<evidence type="ECO:0000256" key="5">
    <source>
        <dbReference type="ARBA" id="ARBA00022741"/>
    </source>
</evidence>
<dbReference type="Gene3D" id="1.10.510.10">
    <property type="entry name" value="Transferase(Phosphotransferase) domain 1"/>
    <property type="match status" value="1"/>
</dbReference>
<protein>
    <recommendedName>
        <fullName evidence="2">mitogen-activated protein kinase kinase kinase</fullName>
        <ecNumber evidence="2">2.7.11.25</ecNumber>
    </recommendedName>
</protein>
<dbReference type="PRINTS" id="PR00109">
    <property type="entry name" value="TYRKINASE"/>
</dbReference>
<evidence type="ECO:0000256" key="6">
    <source>
        <dbReference type="ARBA" id="ARBA00022777"/>
    </source>
</evidence>
<keyword evidence="6 14" id="KW-0418">Kinase</keyword>
<dbReference type="PROSITE" id="PS00107">
    <property type="entry name" value="PROTEIN_KINASE_ATP"/>
    <property type="match status" value="1"/>
</dbReference>
<dbReference type="InterPro" id="IPR050538">
    <property type="entry name" value="MAP_kinase_kinase_kinase"/>
</dbReference>
<comment type="catalytic activity">
    <reaction evidence="8">
        <text>L-threonyl-[protein] + ATP = O-phospho-L-threonyl-[protein] + ADP + H(+)</text>
        <dbReference type="Rhea" id="RHEA:46608"/>
        <dbReference type="Rhea" id="RHEA-COMP:11060"/>
        <dbReference type="Rhea" id="RHEA-COMP:11605"/>
        <dbReference type="ChEBI" id="CHEBI:15378"/>
        <dbReference type="ChEBI" id="CHEBI:30013"/>
        <dbReference type="ChEBI" id="CHEBI:30616"/>
        <dbReference type="ChEBI" id="CHEBI:61977"/>
        <dbReference type="ChEBI" id="CHEBI:456216"/>
        <dbReference type="EC" id="2.7.11.25"/>
    </reaction>
</comment>
<evidence type="ECO:0000256" key="2">
    <source>
        <dbReference type="ARBA" id="ARBA00012406"/>
    </source>
</evidence>
<evidence type="ECO:0000256" key="11">
    <source>
        <dbReference type="RuleBase" id="RU000304"/>
    </source>
</evidence>
<dbReference type="GO" id="GO:0004709">
    <property type="term" value="F:MAP kinase kinase kinase activity"/>
    <property type="evidence" value="ECO:0007669"/>
    <property type="project" value="UniProtKB-EC"/>
</dbReference>
<dbReference type="Proteomes" id="UP000289340">
    <property type="component" value="Chromosome 8"/>
</dbReference>
<evidence type="ECO:0000256" key="12">
    <source>
        <dbReference type="SAM" id="MobiDB-lite"/>
    </source>
</evidence>
<dbReference type="EC" id="2.7.11.25" evidence="2"/>
<feature type="region of interest" description="Disordered" evidence="12">
    <location>
        <begin position="1"/>
        <end position="52"/>
    </location>
</feature>
<dbReference type="Gramene" id="XM_028387350.1">
    <property type="protein sequence ID" value="XP_028243151.1"/>
    <property type="gene ID" value="LOC114421439"/>
</dbReference>
<evidence type="ECO:0000256" key="9">
    <source>
        <dbReference type="ARBA" id="ARBA00048329"/>
    </source>
</evidence>
<dbReference type="SMART" id="SM00220">
    <property type="entry name" value="S_TKc"/>
    <property type="match status" value="1"/>
</dbReference>
<comment type="catalytic activity">
    <reaction evidence="9">
        <text>L-seryl-[protein] + ATP = O-phospho-L-seryl-[protein] + ADP + H(+)</text>
        <dbReference type="Rhea" id="RHEA:17989"/>
        <dbReference type="Rhea" id="RHEA-COMP:9863"/>
        <dbReference type="Rhea" id="RHEA-COMP:11604"/>
        <dbReference type="ChEBI" id="CHEBI:15378"/>
        <dbReference type="ChEBI" id="CHEBI:29999"/>
        <dbReference type="ChEBI" id="CHEBI:30616"/>
        <dbReference type="ChEBI" id="CHEBI:83421"/>
        <dbReference type="ChEBI" id="CHEBI:456216"/>
        <dbReference type="EC" id="2.7.11.25"/>
    </reaction>
</comment>
<comment type="caution">
    <text evidence="14">The sequence shown here is derived from an EMBL/GenBank/DDBJ whole genome shotgun (WGS) entry which is preliminary data.</text>
</comment>
<evidence type="ECO:0000256" key="4">
    <source>
        <dbReference type="ARBA" id="ARBA00022679"/>
    </source>
</evidence>
<dbReference type="InterPro" id="IPR008271">
    <property type="entry name" value="Ser/Thr_kinase_AS"/>
</dbReference>
<evidence type="ECO:0000256" key="10">
    <source>
        <dbReference type="PROSITE-ProRule" id="PRU10141"/>
    </source>
</evidence>
<keyword evidence="7 10" id="KW-0067">ATP-binding</keyword>
<keyword evidence="15" id="KW-1185">Reference proteome</keyword>
<reference evidence="14 15" key="1">
    <citation type="submission" date="2018-09" db="EMBL/GenBank/DDBJ databases">
        <title>A high-quality reference genome of wild soybean provides a powerful tool to mine soybean genomes.</title>
        <authorList>
            <person name="Xie M."/>
            <person name="Chung C.Y.L."/>
            <person name="Li M.-W."/>
            <person name="Wong F.-L."/>
            <person name="Chan T.-F."/>
            <person name="Lam H.-M."/>
        </authorList>
    </citation>
    <scope>NUCLEOTIDE SEQUENCE [LARGE SCALE GENOMIC DNA]</scope>
    <source>
        <strain evidence="15">cv. W05</strain>
        <tissue evidence="14">Hypocotyl of etiolated seedlings</tissue>
    </source>
</reference>